<dbReference type="Proteomes" id="UP000753802">
    <property type="component" value="Unassembled WGS sequence"/>
</dbReference>
<sequence>MEVHHHSKNHGKKNWKSYAGEFLMLFLAVFCGFIAENLRESYVEKERAHEYMASMVTDLQKDTLQLTQFIRINKKMVVGIDSLLVSLKSKEPGAAKNIYMHSRFVGISALFENENGTITQLKNAGGLRLIKDTACVNAITDYEQFNTHVTKQGDAYYKSMLEILNLMEQVLDFSGAAQQTPPAGLYVSDDADKMRTFYNKCFIQRKIIENYVANLAEQKQKAVKGIELLRKKYHLS</sequence>
<evidence type="ECO:0000313" key="2">
    <source>
        <dbReference type="Proteomes" id="UP000753802"/>
    </source>
</evidence>
<dbReference type="RefSeq" id="WP_161816997.1">
    <property type="nucleotide sequence ID" value="NZ_JAACJS010000002.1"/>
</dbReference>
<proteinExistence type="predicted"/>
<name>A0ABW9ZUZ3_9BACT</name>
<keyword evidence="2" id="KW-1185">Reference proteome</keyword>
<reference evidence="1 2" key="1">
    <citation type="submission" date="2020-01" db="EMBL/GenBank/DDBJ databases">
        <title>Genome analysis.</title>
        <authorList>
            <person name="Wu S."/>
            <person name="Wang G."/>
        </authorList>
    </citation>
    <scope>NUCLEOTIDE SEQUENCE [LARGE SCALE GENOMIC DNA]</scope>
    <source>
        <strain evidence="1 2">SYL130</strain>
    </source>
</reference>
<accession>A0ABW9ZUZ3</accession>
<evidence type="ECO:0000313" key="1">
    <source>
        <dbReference type="EMBL" id="NCI48681.1"/>
    </source>
</evidence>
<dbReference type="EMBL" id="JAACJS010000002">
    <property type="protein sequence ID" value="NCI48681.1"/>
    <property type="molecule type" value="Genomic_DNA"/>
</dbReference>
<comment type="caution">
    <text evidence="1">The sequence shown here is derived from an EMBL/GenBank/DDBJ whole genome shotgun (WGS) entry which is preliminary data.</text>
</comment>
<gene>
    <name evidence="1" type="ORF">GWC95_02010</name>
</gene>
<protein>
    <submittedName>
        <fullName evidence="1">Uncharacterized protein</fullName>
    </submittedName>
</protein>
<organism evidence="1 2">
    <name type="scientific">Sediminibacterium roseum</name>
    <dbReference type="NCBI Taxonomy" id="1978412"/>
    <lineage>
        <taxon>Bacteria</taxon>
        <taxon>Pseudomonadati</taxon>
        <taxon>Bacteroidota</taxon>
        <taxon>Chitinophagia</taxon>
        <taxon>Chitinophagales</taxon>
        <taxon>Chitinophagaceae</taxon>
        <taxon>Sediminibacterium</taxon>
    </lineage>
</organism>